<keyword evidence="1" id="KW-0472">Membrane</keyword>
<evidence type="ECO:0000256" key="1">
    <source>
        <dbReference type="SAM" id="Phobius"/>
    </source>
</evidence>
<feature type="transmembrane region" description="Helical" evidence="1">
    <location>
        <begin position="37"/>
        <end position="60"/>
    </location>
</feature>
<keyword evidence="1" id="KW-0812">Transmembrane</keyword>
<dbReference type="AlphaFoldDB" id="A0AAW9SAK8"/>
<accession>A0AAW9SAK8</accession>
<organism evidence="2 3">
    <name type="scientific">Ponticoccus litoralis</name>
    <dbReference type="NCBI Taxonomy" id="422297"/>
    <lineage>
        <taxon>Bacteria</taxon>
        <taxon>Pseudomonadati</taxon>
        <taxon>Pseudomonadota</taxon>
        <taxon>Alphaproteobacteria</taxon>
        <taxon>Rhodobacterales</taxon>
        <taxon>Roseobacteraceae</taxon>
        <taxon>Ponticoccus</taxon>
    </lineage>
</organism>
<sequence length="121" mass="13215">MSSIRDRTIQLIDIGGLEYALGPGELLFLLRHNASRLYLLCVYALLVVTDAPGLLGQVAIPVLLALWLLMLALFLGTFWCILFAIAAAQSRLGLWETPAPLITVPSRFCPAPLPESTSWPP</sequence>
<dbReference type="Proteomes" id="UP001428774">
    <property type="component" value="Unassembled WGS sequence"/>
</dbReference>
<feature type="transmembrane region" description="Helical" evidence="1">
    <location>
        <begin position="66"/>
        <end position="88"/>
    </location>
</feature>
<dbReference type="EMBL" id="JBDNCH010000002">
    <property type="protein sequence ID" value="MEN9059827.1"/>
    <property type="molecule type" value="Genomic_DNA"/>
</dbReference>
<protein>
    <submittedName>
        <fullName evidence="2">Uncharacterized protein</fullName>
    </submittedName>
</protein>
<dbReference type="RefSeq" id="WP_347164971.1">
    <property type="nucleotide sequence ID" value="NZ_JBDNCH010000002.1"/>
</dbReference>
<proteinExistence type="predicted"/>
<gene>
    <name evidence="2" type="ORF">ABFB10_01040</name>
</gene>
<keyword evidence="1" id="KW-1133">Transmembrane helix</keyword>
<comment type="caution">
    <text evidence="2">The sequence shown here is derived from an EMBL/GenBank/DDBJ whole genome shotgun (WGS) entry which is preliminary data.</text>
</comment>
<keyword evidence="3" id="KW-1185">Reference proteome</keyword>
<evidence type="ECO:0000313" key="3">
    <source>
        <dbReference type="Proteomes" id="UP001428774"/>
    </source>
</evidence>
<evidence type="ECO:0000313" key="2">
    <source>
        <dbReference type="EMBL" id="MEN9059827.1"/>
    </source>
</evidence>
<name>A0AAW9SAK8_9RHOB</name>
<reference evidence="2 3" key="1">
    <citation type="submission" date="2024-05" db="EMBL/GenBank/DDBJ databases">
        <title>Genome sequence of Ponticoccus litoralis KCCM 90028.</title>
        <authorList>
            <person name="Kim J.M."/>
            <person name="Lee J.K."/>
            <person name="Choi B.J."/>
            <person name="Bayburt H."/>
            <person name="Baek J.H."/>
            <person name="Jeon C.O."/>
        </authorList>
    </citation>
    <scope>NUCLEOTIDE SEQUENCE [LARGE SCALE GENOMIC DNA]</scope>
    <source>
        <strain evidence="2 3">KCCM 90028</strain>
    </source>
</reference>